<feature type="binding site" evidence="7 8">
    <location>
        <position position="41"/>
    </location>
    <ligand>
        <name>S-adenosyl-L-methionine</name>
        <dbReference type="ChEBI" id="CHEBI:59789"/>
    </ligand>
</feature>
<dbReference type="SMART" id="SM00650">
    <property type="entry name" value="rADc"/>
    <property type="match status" value="1"/>
</dbReference>
<evidence type="ECO:0000256" key="7">
    <source>
        <dbReference type="HAMAP-Rule" id="MF_00607"/>
    </source>
</evidence>
<reference evidence="10 11" key="1">
    <citation type="submission" date="2019-06" db="EMBL/GenBank/DDBJ databases">
        <title>Persicimonas caeni gen. nov., sp. nov., a predatory bacterium isolated from solar saltern.</title>
        <authorList>
            <person name="Wang S."/>
        </authorList>
    </citation>
    <scope>NUCLEOTIDE SEQUENCE [LARGE SCALE GENOMIC DNA]</scope>
    <source>
        <strain evidence="10 11">YN101</strain>
    </source>
</reference>
<dbReference type="NCBIfam" id="TIGR00755">
    <property type="entry name" value="ksgA"/>
    <property type="match status" value="1"/>
</dbReference>
<dbReference type="Proteomes" id="UP000315995">
    <property type="component" value="Chromosome"/>
</dbReference>
<dbReference type="PROSITE" id="PS51689">
    <property type="entry name" value="SAM_RNA_A_N6_MT"/>
    <property type="match status" value="1"/>
</dbReference>
<feature type="binding site" evidence="7 8">
    <location>
        <position position="140"/>
    </location>
    <ligand>
        <name>S-adenosyl-L-methionine</name>
        <dbReference type="ChEBI" id="CHEBI:59789"/>
    </ligand>
</feature>
<dbReference type="InterPro" id="IPR029063">
    <property type="entry name" value="SAM-dependent_MTases_sf"/>
</dbReference>
<keyword evidence="5 7" id="KW-0949">S-adenosyl-L-methionine</keyword>
<dbReference type="Gene3D" id="1.10.8.100">
    <property type="entry name" value="Ribosomal RNA adenine dimethylase-like, domain 2"/>
    <property type="match status" value="1"/>
</dbReference>
<evidence type="ECO:0000313" key="10">
    <source>
        <dbReference type="EMBL" id="QDG49237.1"/>
    </source>
</evidence>
<dbReference type="CDD" id="cd02440">
    <property type="entry name" value="AdoMet_MTases"/>
    <property type="match status" value="1"/>
</dbReference>
<keyword evidence="1 7" id="KW-0963">Cytoplasm</keyword>
<comment type="similarity">
    <text evidence="7">Belongs to the class I-like SAM-binding methyltransferase superfamily. rRNA adenine N(6)-methyltransferase family. RsmA subfamily.</text>
</comment>
<accession>A0A4Y6PMH6</accession>
<evidence type="ECO:0000313" key="11">
    <source>
        <dbReference type="Proteomes" id="UP000315995"/>
    </source>
</evidence>
<keyword evidence="3 7" id="KW-0489">Methyltransferase</keyword>
<dbReference type="InterPro" id="IPR020598">
    <property type="entry name" value="rRNA_Ade_methylase_Trfase_N"/>
</dbReference>
<dbReference type="GO" id="GO:0005737">
    <property type="term" value="C:cytoplasm"/>
    <property type="evidence" value="ECO:0007669"/>
    <property type="project" value="UniProtKB-SubCell"/>
</dbReference>
<dbReference type="InterPro" id="IPR023165">
    <property type="entry name" value="rRNA_Ade_diMease-like_C"/>
</dbReference>
<keyword evidence="2 7" id="KW-0698">rRNA processing</keyword>
<evidence type="ECO:0000256" key="6">
    <source>
        <dbReference type="ARBA" id="ARBA00022884"/>
    </source>
</evidence>
<dbReference type="SUPFAM" id="SSF53335">
    <property type="entry name" value="S-adenosyl-L-methionine-dependent methyltransferases"/>
    <property type="match status" value="1"/>
</dbReference>
<evidence type="ECO:0000256" key="3">
    <source>
        <dbReference type="ARBA" id="ARBA00022603"/>
    </source>
</evidence>
<comment type="function">
    <text evidence="7">Specifically dimethylates two adjacent adenosines (A1518 and A1519) in the loop of a conserved hairpin near the 3'-end of 16S rRNA in the 30S particle. May play a critical role in biogenesis of 30S subunits.</text>
</comment>
<dbReference type="GO" id="GO:0003723">
    <property type="term" value="F:RNA binding"/>
    <property type="evidence" value="ECO:0007669"/>
    <property type="project" value="UniProtKB-UniRule"/>
</dbReference>
<dbReference type="InterPro" id="IPR001737">
    <property type="entry name" value="KsgA/Erm"/>
</dbReference>
<dbReference type="InterPro" id="IPR020596">
    <property type="entry name" value="rRNA_Ade_Mease_Trfase_CS"/>
</dbReference>
<dbReference type="PROSITE" id="PS01131">
    <property type="entry name" value="RRNA_A_DIMETH"/>
    <property type="match status" value="1"/>
</dbReference>
<evidence type="ECO:0000256" key="5">
    <source>
        <dbReference type="ARBA" id="ARBA00022691"/>
    </source>
</evidence>
<dbReference type="EMBL" id="CP041186">
    <property type="protein sequence ID" value="QDG49237.1"/>
    <property type="molecule type" value="Genomic_DNA"/>
</dbReference>
<feature type="binding site" evidence="7 8">
    <location>
        <position position="114"/>
    </location>
    <ligand>
        <name>S-adenosyl-L-methionine</name>
        <dbReference type="ChEBI" id="CHEBI:59789"/>
    </ligand>
</feature>
<dbReference type="InterPro" id="IPR011530">
    <property type="entry name" value="rRNA_adenine_dimethylase"/>
</dbReference>
<keyword evidence="11" id="KW-1185">Reference proteome</keyword>
<evidence type="ECO:0000256" key="8">
    <source>
        <dbReference type="PROSITE-ProRule" id="PRU01026"/>
    </source>
</evidence>
<accession>A0A5B8XZX9</accession>
<sequence>MHSHRRLITFSCPRCPLETFDTPGELVRRYEKRTKKQFGQHFLVDPNILHGIAAAADVGEGDRVFEVGPGCGTLTLTMLQRGAKVLAVELDRDLAAFLRENLAPGRDLELVEGDILDQDVGELLSHFDEDEKGVWKCAANLPYNVATEVFFRLADVMDRFACLALMFQREVAERFVARAGDDDYGVLSLMSRLYADSEIVMTLPPGAFRPPPRVHSAVVRFEPVPGTRIPDDGLRDNFKRVVRAAFQTRRKTLPNALKSTGVPKPRLKEAISAVGLDLRIRPERVSFEAFEALARELHSDLTT</sequence>
<organism evidence="10 11">
    <name type="scientific">Persicimonas caeni</name>
    <dbReference type="NCBI Taxonomy" id="2292766"/>
    <lineage>
        <taxon>Bacteria</taxon>
        <taxon>Deltaproteobacteria</taxon>
        <taxon>Bradymonadales</taxon>
        <taxon>Bradymonadaceae</taxon>
        <taxon>Persicimonas</taxon>
    </lineage>
</organism>
<dbReference type="EC" id="2.1.1.182" evidence="7"/>
<evidence type="ECO:0000256" key="1">
    <source>
        <dbReference type="ARBA" id="ARBA00022490"/>
    </source>
</evidence>
<dbReference type="Gene3D" id="3.40.50.150">
    <property type="entry name" value="Vaccinia Virus protein VP39"/>
    <property type="match status" value="1"/>
</dbReference>
<dbReference type="GO" id="GO:0052908">
    <property type="term" value="F:16S rRNA (adenine(1518)-N(6)/adenine(1519)-N(6))-dimethyltransferase activity"/>
    <property type="evidence" value="ECO:0007669"/>
    <property type="project" value="UniProtKB-EC"/>
</dbReference>
<dbReference type="AlphaFoldDB" id="A0A4Y6PMH6"/>
<comment type="catalytic activity">
    <reaction evidence="7">
        <text>adenosine(1518)/adenosine(1519) in 16S rRNA + 4 S-adenosyl-L-methionine = N(6)-dimethyladenosine(1518)/N(6)-dimethyladenosine(1519) in 16S rRNA + 4 S-adenosyl-L-homocysteine + 4 H(+)</text>
        <dbReference type="Rhea" id="RHEA:19609"/>
        <dbReference type="Rhea" id="RHEA-COMP:10232"/>
        <dbReference type="Rhea" id="RHEA-COMP:10233"/>
        <dbReference type="ChEBI" id="CHEBI:15378"/>
        <dbReference type="ChEBI" id="CHEBI:57856"/>
        <dbReference type="ChEBI" id="CHEBI:59789"/>
        <dbReference type="ChEBI" id="CHEBI:74411"/>
        <dbReference type="ChEBI" id="CHEBI:74493"/>
        <dbReference type="EC" id="2.1.1.182"/>
    </reaction>
</comment>
<protein>
    <recommendedName>
        <fullName evidence="7">Ribosomal RNA small subunit methyltransferase A</fullName>
        <ecNumber evidence="7">2.1.1.182</ecNumber>
    </recommendedName>
    <alternativeName>
        <fullName evidence="7">16S rRNA (adenine(1518)-N(6)/adenine(1519)-N(6))-dimethyltransferase</fullName>
    </alternativeName>
    <alternativeName>
        <fullName evidence="7">16S rRNA dimethyladenosine transferase</fullName>
    </alternativeName>
    <alternativeName>
        <fullName evidence="7">16S rRNA dimethylase</fullName>
    </alternativeName>
    <alternativeName>
        <fullName evidence="7">S-adenosylmethionine-6-N', N'-adenosyl(rRNA) dimethyltransferase</fullName>
    </alternativeName>
</protein>
<keyword evidence="4 7" id="KW-0808">Transferase</keyword>
<dbReference type="PANTHER" id="PTHR11727:SF7">
    <property type="entry name" value="DIMETHYLADENOSINE TRANSFERASE-RELATED"/>
    <property type="match status" value="1"/>
</dbReference>
<evidence type="ECO:0000256" key="2">
    <source>
        <dbReference type="ARBA" id="ARBA00022552"/>
    </source>
</evidence>
<gene>
    <name evidence="7 10" type="primary">rsmA</name>
    <name evidence="7" type="synonym">ksgA</name>
    <name evidence="10" type="ORF">FIV42_00315</name>
</gene>
<dbReference type="OrthoDB" id="9814755at2"/>
<feature type="binding site" evidence="7 8">
    <location>
        <position position="68"/>
    </location>
    <ligand>
        <name>S-adenosyl-L-methionine</name>
        <dbReference type="ChEBI" id="CHEBI:59789"/>
    </ligand>
</feature>
<dbReference type="Pfam" id="PF00398">
    <property type="entry name" value="RrnaAD"/>
    <property type="match status" value="1"/>
</dbReference>
<keyword evidence="6 7" id="KW-0694">RNA-binding</keyword>
<feature type="binding site" evidence="7 8">
    <location>
        <position position="43"/>
    </location>
    <ligand>
        <name>S-adenosyl-L-methionine</name>
        <dbReference type="ChEBI" id="CHEBI:59789"/>
    </ligand>
</feature>
<comment type="subcellular location">
    <subcellularLocation>
        <location evidence="7">Cytoplasm</location>
    </subcellularLocation>
</comment>
<name>A0A4Y6PMH6_PERCE</name>
<proteinExistence type="inferred from homology"/>
<dbReference type="PANTHER" id="PTHR11727">
    <property type="entry name" value="DIMETHYLADENOSINE TRANSFERASE"/>
    <property type="match status" value="1"/>
</dbReference>
<evidence type="ECO:0000259" key="9">
    <source>
        <dbReference type="SMART" id="SM00650"/>
    </source>
</evidence>
<feature type="binding site" evidence="7 8">
    <location>
        <position position="89"/>
    </location>
    <ligand>
        <name>S-adenosyl-L-methionine</name>
        <dbReference type="ChEBI" id="CHEBI:59789"/>
    </ligand>
</feature>
<evidence type="ECO:0000256" key="4">
    <source>
        <dbReference type="ARBA" id="ARBA00022679"/>
    </source>
</evidence>
<dbReference type="HAMAP" id="MF_00607">
    <property type="entry name" value="16SrRNA_methyltr_A"/>
    <property type="match status" value="1"/>
</dbReference>
<feature type="domain" description="Ribosomal RNA adenine methylase transferase N-terminal" evidence="9">
    <location>
        <begin position="48"/>
        <end position="225"/>
    </location>
</feature>